<evidence type="ECO:0000256" key="6">
    <source>
        <dbReference type="RuleBase" id="RU000416"/>
    </source>
</evidence>
<dbReference type="Pfam" id="PF00145">
    <property type="entry name" value="DNA_methylase"/>
    <property type="match status" value="1"/>
</dbReference>
<evidence type="ECO:0000313" key="10">
    <source>
        <dbReference type="Proteomes" id="UP001050975"/>
    </source>
</evidence>
<organism evidence="9 10">
    <name type="scientific">Microseira wollei NIES-4236</name>
    <dbReference type="NCBI Taxonomy" id="2530354"/>
    <lineage>
        <taxon>Bacteria</taxon>
        <taxon>Bacillati</taxon>
        <taxon>Cyanobacteriota</taxon>
        <taxon>Cyanophyceae</taxon>
        <taxon>Oscillatoriophycideae</taxon>
        <taxon>Aerosakkonematales</taxon>
        <taxon>Aerosakkonemataceae</taxon>
        <taxon>Microseira</taxon>
    </lineage>
</organism>
<dbReference type="InterPro" id="IPR018117">
    <property type="entry name" value="C5_DNA_meth_AS"/>
</dbReference>
<dbReference type="PANTHER" id="PTHR10629:SF52">
    <property type="entry name" value="DNA (CYTOSINE-5)-METHYLTRANSFERASE 1"/>
    <property type="match status" value="1"/>
</dbReference>
<reference evidence="9" key="1">
    <citation type="submission" date="2019-10" db="EMBL/GenBank/DDBJ databases">
        <title>Draft genome sequece of Microseira wollei NIES-4236.</title>
        <authorList>
            <person name="Yamaguchi H."/>
            <person name="Suzuki S."/>
            <person name="Kawachi M."/>
        </authorList>
    </citation>
    <scope>NUCLEOTIDE SEQUENCE</scope>
    <source>
        <strain evidence="9">NIES-4236</strain>
    </source>
</reference>
<proteinExistence type="inferred from homology"/>
<dbReference type="EMBL" id="BLAY01000053">
    <property type="protein sequence ID" value="GET38808.1"/>
    <property type="molecule type" value="Genomic_DNA"/>
</dbReference>
<feature type="active site" evidence="5">
    <location>
        <position position="89"/>
    </location>
</feature>
<keyword evidence="1 5" id="KW-0489">Methyltransferase</keyword>
<dbReference type="Gene3D" id="3.90.120.10">
    <property type="entry name" value="DNA Methylase, subunit A, domain 2"/>
    <property type="match status" value="1"/>
</dbReference>
<dbReference type="AlphaFoldDB" id="A0AAV3X9G8"/>
<evidence type="ECO:0000256" key="7">
    <source>
        <dbReference type="RuleBase" id="RU000417"/>
    </source>
</evidence>
<keyword evidence="10" id="KW-1185">Reference proteome</keyword>
<dbReference type="InterPro" id="IPR050390">
    <property type="entry name" value="C5-Methyltransferase"/>
</dbReference>
<feature type="region of interest" description="Disordered" evidence="8">
    <location>
        <begin position="420"/>
        <end position="439"/>
    </location>
</feature>
<accession>A0AAV3X9G8</accession>
<dbReference type="PRINTS" id="PR00105">
    <property type="entry name" value="C5METTRFRASE"/>
</dbReference>
<keyword evidence="3 5" id="KW-0949">S-adenosyl-L-methionine</keyword>
<dbReference type="InterPro" id="IPR031303">
    <property type="entry name" value="C5_meth_CS"/>
</dbReference>
<evidence type="ECO:0000313" key="9">
    <source>
        <dbReference type="EMBL" id="GET38808.1"/>
    </source>
</evidence>
<dbReference type="SUPFAM" id="SSF53335">
    <property type="entry name" value="S-adenosyl-L-methionine-dependent methyltransferases"/>
    <property type="match status" value="1"/>
</dbReference>
<dbReference type="PROSITE" id="PS00095">
    <property type="entry name" value="C5_MTASE_2"/>
    <property type="match status" value="1"/>
</dbReference>
<dbReference type="Proteomes" id="UP001050975">
    <property type="component" value="Unassembled WGS sequence"/>
</dbReference>
<keyword evidence="4" id="KW-0680">Restriction system</keyword>
<sequence length="439" mass="49401">MDCRRPIAIDLFAGAGGFSLGIEQAGFDVLVAVERDPIHAAAYAYNFPQTLVLATDITTLRGEMIWQALLRQEEQRKSEIDLIIGGPPCQGFSIMGKNCVDDDRNELVFHFCRLVCELKPRYFVMENVPGMISKKYTQLLERLIQEFENNEYRITQPVKCLNAADFGVPQQRRRLFLLGSRAGELPLSYPKPRDGSKVTVKDAIADLPDLDDFPELWKTDEVLLSEATIRASEASATRYGRQMRGQDGDQTDFSEPRLWNSQLLTSSRRTKHKDTCIERFQDLPPGQLDSISHLRRLDWDGLCHTLRAGTGAERGRYTSPRPIHPTRPRVISVREAARLHSFPDWFRFHTTKWHGFRQVGNAVPPLLAGAIAQQVIAALDIIPLKPTKQLQLGNTQLINFNPVGASKYWAEQTQKLGLSNSDLAPKMSGPAGCPSHKQN</sequence>
<comment type="caution">
    <text evidence="9">The sequence shown here is derived from an EMBL/GenBank/DDBJ whole genome shotgun (WGS) entry which is preliminary data.</text>
</comment>
<dbReference type="PROSITE" id="PS00094">
    <property type="entry name" value="C5_MTASE_1"/>
    <property type="match status" value="1"/>
</dbReference>
<evidence type="ECO:0000256" key="3">
    <source>
        <dbReference type="ARBA" id="ARBA00022691"/>
    </source>
</evidence>
<dbReference type="GO" id="GO:0003886">
    <property type="term" value="F:DNA (cytosine-5-)-methyltransferase activity"/>
    <property type="evidence" value="ECO:0007669"/>
    <property type="project" value="UniProtKB-EC"/>
</dbReference>
<evidence type="ECO:0000256" key="2">
    <source>
        <dbReference type="ARBA" id="ARBA00022679"/>
    </source>
</evidence>
<dbReference type="NCBIfam" id="TIGR00675">
    <property type="entry name" value="dcm"/>
    <property type="match status" value="1"/>
</dbReference>
<name>A0AAV3X9G8_9CYAN</name>
<dbReference type="PANTHER" id="PTHR10629">
    <property type="entry name" value="CYTOSINE-SPECIFIC METHYLTRANSFERASE"/>
    <property type="match status" value="1"/>
</dbReference>
<dbReference type="InterPro" id="IPR029063">
    <property type="entry name" value="SAM-dependent_MTases_sf"/>
</dbReference>
<comment type="catalytic activity">
    <reaction evidence="7">
        <text>a 2'-deoxycytidine in DNA + S-adenosyl-L-methionine = a 5-methyl-2'-deoxycytidine in DNA + S-adenosyl-L-homocysteine + H(+)</text>
        <dbReference type="Rhea" id="RHEA:13681"/>
        <dbReference type="Rhea" id="RHEA-COMP:11369"/>
        <dbReference type="Rhea" id="RHEA-COMP:11370"/>
        <dbReference type="ChEBI" id="CHEBI:15378"/>
        <dbReference type="ChEBI" id="CHEBI:57856"/>
        <dbReference type="ChEBI" id="CHEBI:59789"/>
        <dbReference type="ChEBI" id="CHEBI:85452"/>
        <dbReference type="ChEBI" id="CHEBI:85454"/>
        <dbReference type="EC" id="2.1.1.37"/>
    </reaction>
</comment>
<dbReference type="InterPro" id="IPR001525">
    <property type="entry name" value="C5_MeTfrase"/>
</dbReference>
<dbReference type="EC" id="2.1.1.37" evidence="7"/>
<keyword evidence="2 5" id="KW-0808">Transferase</keyword>
<evidence type="ECO:0000256" key="1">
    <source>
        <dbReference type="ARBA" id="ARBA00022603"/>
    </source>
</evidence>
<comment type="similarity">
    <text evidence="5 6">Belongs to the class I-like SAM-binding methyltransferase superfamily. C5-methyltransferase family.</text>
</comment>
<evidence type="ECO:0000256" key="5">
    <source>
        <dbReference type="PROSITE-ProRule" id="PRU01016"/>
    </source>
</evidence>
<dbReference type="GO" id="GO:0032259">
    <property type="term" value="P:methylation"/>
    <property type="evidence" value="ECO:0007669"/>
    <property type="project" value="UniProtKB-KW"/>
</dbReference>
<evidence type="ECO:0000256" key="8">
    <source>
        <dbReference type="SAM" id="MobiDB-lite"/>
    </source>
</evidence>
<evidence type="ECO:0000256" key="4">
    <source>
        <dbReference type="ARBA" id="ARBA00022747"/>
    </source>
</evidence>
<dbReference type="RefSeq" id="WP_226583139.1">
    <property type="nucleotide sequence ID" value="NZ_BLAY01000053.1"/>
</dbReference>
<dbReference type="GO" id="GO:0009307">
    <property type="term" value="P:DNA restriction-modification system"/>
    <property type="evidence" value="ECO:0007669"/>
    <property type="project" value="UniProtKB-KW"/>
</dbReference>
<dbReference type="PROSITE" id="PS51679">
    <property type="entry name" value="SAM_MT_C5"/>
    <property type="match status" value="1"/>
</dbReference>
<protein>
    <recommendedName>
        <fullName evidence="7">Cytosine-specific methyltransferase</fullName>
        <ecNumber evidence="7">2.1.1.37</ecNumber>
    </recommendedName>
</protein>
<gene>
    <name evidence="9" type="ORF">MiSe_35670</name>
</gene>
<dbReference type="Gene3D" id="3.40.50.150">
    <property type="entry name" value="Vaccinia Virus protein VP39"/>
    <property type="match status" value="1"/>
</dbReference>